<dbReference type="AlphaFoldDB" id="A0A9X7WH00"/>
<evidence type="ECO:0000313" key="1">
    <source>
        <dbReference type="EMBL" id="QZA07299.1"/>
    </source>
</evidence>
<dbReference type="KEGG" id="mher:K3U94_20480"/>
<dbReference type="Gene3D" id="3.40.50.1820">
    <property type="entry name" value="alpha/beta hydrolase"/>
    <property type="match status" value="1"/>
</dbReference>
<dbReference type="Proteomes" id="UP000825008">
    <property type="component" value="Chromosome"/>
</dbReference>
<dbReference type="GO" id="GO:0016042">
    <property type="term" value="P:lipid catabolic process"/>
    <property type="evidence" value="ECO:0007669"/>
    <property type="project" value="InterPro"/>
</dbReference>
<dbReference type="InterPro" id="IPR029058">
    <property type="entry name" value="AB_hydrolase_fold"/>
</dbReference>
<dbReference type="InterPro" id="IPR005152">
    <property type="entry name" value="Lipase_secreted"/>
</dbReference>
<protein>
    <submittedName>
        <fullName evidence="1">Lipase family protein</fullName>
    </submittedName>
</protein>
<dbReference type="SUPFAM" id="SSF53474">
    <property type="entry name" value="alpha/beta-Hydrolases"/>
    <property type="match status" value="1"/>
</dbReference>
<reference evidence="1" key="1">
    <citation type="submission" date="2021-08" db="EMBL/GenBank/DDBJ databases">
        <title>Whole genome sequencing of non-tuberculosis mycobacteria type-strains.</title>
        <authorList>
            <person name="Igarashi Y."/>
            <person name="Osugi A."/>
            <person name="Mitarai S."/>
        </authorList>
    </citation>
    <scope>NUCLEOTIDE SEQUENCE</scope>
    <source>
        <strain evidence="1">JCM 30995</strain>
    </source>
</reference>
<evidence type="ECO:0000313" key="2">
    <source>
        <dbReference type="Proteomes" id="UP000825008"/>
    </source>
</evidence>
<dbReference type="EMBL" id="CP080997">
    <property type="protein sequence ID" value="QZA07299.1"/>
    <property type="molecule type" value="Genomic_DNA"/>
</dbReference>
<organism evidence="1 2">
    <name type="scientific">Mycolicibacter heraklionensis</name>
    <dbReference type="NCBI Taxonomy" id="512402"/>
    <lineage>
        <taxon>Bacteria</taxon>
        <taxon>Bacillati</taxon>
        <taxon>Actinomycetota</taxon>
        <taxon>Actinomycetes</taxon>
        <taxon>Mycobacteriales</taxon>
        <taxon>Mycobacteriaceae</taxon>
        <taxon>Mycolicibacter</taxon>
    </lineage>
</organism>
<dbReference type="PANTHER" id="PTHR34853">
    <property type="match status" value="1"/>
</dbReference>
<dbReference type="PANTHER" id="PTHR34853:SF1">
    <property type="entry name" value="LIPASE 5"/>
    <property type="match status" value="1"/>
</dbReference>
<gene>
    <name evidence="1" type="ORF">K3U94_20480</name>
</gene>
<name>A0A9X7WH00_9MYCO</name>
<proteinExistence type="predicted"/>
<dbReference type="GO" id="GO:0004806">
    <property type="term" value="F:triacylglycerol lipase activity"/>
    <property type="evidence" value="ECO:0007669"/>
    <property type="project" value="InterPro"/>
</dbReference>
<dbReference type="PIRSF" id="PIRSF029171">
    <property type="entry name" value="Esterase_LipA"/>
    <property type="match status" value="1"/>
</dbReference>
<dbReference type="RefSeq" id="WP_125078921.1">
    <property type="nucleotide sequence ID" value="NZ_CP080997.1"/>
</dbReference>
<sequence length="337" mass="36088">MIVDPVEFGSTSIDGEPMTQTGLVWLPDGPPPASGWPVVTYGHMTTGGSDRAAPSLATTGHPESRRIHQGDAFVSRLAAAGAVVLQPDYEGLGSPGPHPYLRGASLGRSVRDLLMWSRERWPLDGRWISAGHSEGSLAALHAVAGGPVEGFDLRAVVAFTPVTRMGQTIGAALRLPVVLPGFQVVTALIALMIDGAATTTEPLRTLLDSGGLSREALALWPHLGERSLNELCERDSFGGLAPRALLGPRGTEVRRHLLDSFRADEVADLRLPAGVPLRVDAGRFDEVAPFWLTRGLARSHRARGTDVELHWWNGMHSRTVDLAAAAAAEWCRGKLWP</sequence>
<accession>A0A9X7WH00</accession>